<keyword evidence="4" id="KW-1185">Reference proteome</keyword>
<proteinExistence type="predicted"/>
<feature type="region of interest" description="Disordered" evidence="1">
    <location>
        <begin position="476"/>
        <end position="496"/>
    </location>
</feature>
<feature type="chain" id="PRO_5043877801" evidence="2">
    <location>
        <begin position="21"/>
        <end position="617"/>
    </location>
</feature>
<dbReference type="EMBL" id="JAVHJL010000007">
    <property type="protein sequence ID" value="KAK6500298.1"/>
    <property type="molecule type" value="Genomic_DNA"/>
</dbReference>
<comment type="caution">
    <text evidence="3">The sequence shown here is derived from an EMBL/GenBank/DDBJ whole genome shotgun (WGS) entry which is preliminary data.</text>
</comment>
<sequence>MAARIAITALLFLLPPLVSPYHIGFAQKSTPPSIIRVDRNHWFNCFKLPSPKEPLLGLAIYNAASQTHFPDGIQFYIDPTGRCSGEPSLVLAFSKRVGVYFVNLEALGLSKVFTCWRYYDLQKNPLGLRARQNMIRRGYEEGPMDNMAFKTKVFPKEWIMAKMLKDVPKPAIFVSQGGQRYNPEYILEYGTPPEGGRSNEKELVLPYLERQLKRWSKIPVGDEEEEQRQEVARGGEDVVEEVILEPPSPEIIEVLENQNIPPLTQQEIVIEDDNPIPEPKKIVIEDNMPPPRGDGMGRGYTLGSFEHLRRLAEQPVKPKTGLTVTQRMYEILRQNAQKKLTIPSPASAFGLTSLKQGLTTPELIDEVGRLTADPDSSNIELGWTLVRLATQRDMSLFRQEGGGVDNFRLPIQTGPGQRITAGLGTRPITAAKTARDGNKESVALLDLSDLSEVDASPELKVTQDLGILPAPIARDVGPTGAAPPQRGPVGNDPILVDSDDEEIIEPYGRRRQPQSVSASVSSPLQAQARVGGRMEEEAIEIDDNVKPEVSTGNQENWEEALQGVNLDVLEKFDDSFPSQQAIFPQNVADFMRSLYHTGASGAIEDLEDLNFIGDRNF</sequence>
<evidence type="ECO:0000313" key="4">
    <source>
        <dbReference type="Proteomes" id="UP001370758"/>
    </source>
</evidence>
<dbReference type="Proteomes" id="UP001370758">
    <property type="component" value="Unassembled WGS sequence"/>
</dbReference>
<gene>
    <name evidence="3" type="ORF">TWF481_010642</name>
</gene>
<reference evidence="3 4" key="1">
    <citation type="submission" date="2023-08" db="EMBL/GenBank/DDBJ databases">
        <authorList>
            <person name="Palmer J.M."/>
        </authorList>
    </citation>
    <scope>NUCLEOTIDE SEQUENCE [LARGE SCALE GENOMIC DNA]</scope>
    <source>
        <strain evidence="3 4">TWF481</strain>
    </source>
</reference>
<evidence type="ECO:0000313" key="3">
    <source>
        <dbReference type="EMBL" id="KAK6500298.1"/>
    </source>
</evidence>
<evidence type="ECO:0000256" key="2">
    <source>
        <dbReference type="SAM" id="SignalP"/>
    </source>
</evidence>
<evidence type="ECO:0000256" key="1">
    <source>
        <dbReference type="SAM" id="MobiDB-lite"/>
    </source>
</evidence>
<accession>A0AAV9W1C6</accession>
<organism evidence="3 4">
    <name type="scientific">Arthrobotrys musiformis</name>
    <dbReference type="NCBI Taxonomy" id="47236"/>
    <lineage>
        <taxon>Eukaryota</taxon>
        <taxon>Fungi</taxon>
        <taxon>Dikarya</taxon>
        <taxon>Ascomycota</taxon>
        <taxon>Pezizomycotina</taxon>
        <taxon>Orbiliomycetes</taxon>
        <taxon>Orbiliales</taxon>
        <taxon>Orbiliaceae</taxon>
        <taxon>Arthrobotrys</taxon>
    </lineage>
</organism>
<protein>
    <submittedName>
        <fullName evidence="3">Uncharacterized protein</fullName>
    </submittedName>
</protein>
<name>A0AAV9W1C6_9PEZI</name>
<keyword evidence="2" id="KW-0732">Signal</keyword>
<dbReference type="AlphaFoldDB" id="A0AAV9W1C6"/>
<feature type="signal peptide" evidence="2">
    <location>
        <begin position="1"/>
        <end position="20"/>
    </location>
</feature>